<comment type="similarity">
    <text evidence="1">Belongs to the protein kinase superfamily. ADCK protein kinase family.</text>
</comment>
<feature type="domain" description="ABC1 atypical kinase-like" evidence="3">
    <location>
        <begin position="97"/>
        <end position="143"/>
    </location>
</feature>
<feature type="transmembrane region" description="Helical" evidence="2">
    <location>
        <begin position="73"/>
        <end position="95"/>
    </location>
</feature>
<dbReference type="InterPro" id="IPR004147">
    <property type="entry name" value="ABC1_dom"/>
</dbReference>
<sequence>MVPPYGVPPRVEEWFLYQNQRLRAVELRQVFMRLGPTFVKVGQSLSTRPNLCPPSYLEELFELQVPFTLNQRILTCVWIEFFASMFGIFIAVIVMERDALPTFPDEEAFTCIERELELPLDSVYSSISASPIAAASLGQVYKA</sequence>
<accession>A0AAD2EAL9</accession>
<name>A0AAD2EAL9_9LAMI</name>
<proteinExistence type="inferred from homology"/>
<dbReference type="EMBL" id="OU503055">
    <property type="protein sequence ID" value="CAI9783564.1"/>
    <property type="molecule type" value="Genomic_DNA"/>
</dbReference>
<evidence type="ECO:0000313" key="4">
    <source>
        <dbReference type="EMBL" id="CAI9783564.1"/>
    </source>
</evidence>
<dbReference type="InterPro" id="IPR050154">
    <property type="entry name" value="UbiB_kinase"/>
</dbReference>
<keyword evidence="5" id="KW-1185">Reference proteome</keyword>
<keyword evidence="2" id="KW-0472">Membrane</keyword>
<keyword evidence="2" id="KW-0812">Transmembrane</keyword>
<keyword evidence="2" id="KW-1133">Transmembrane helix</keyword>
<dbReference type="Proteomes" id="UP000834106">
    <property type="component" value="Chromosome 20"/>
</dbReference>
<evidence type="ECO:0000256" key="1">
    <source>
        <dbReference type="ARBA" id="ARBA00009670"/>
    </source>
</evidence>
<dbReference type="Pfam" id="PF03109">
    <property type="entry name" value="ABC1"/>
    <property type="match status" value="1"/>
</dbReference>
<evidence type="ECO:0000259" key="3">
    <source>
        <dbReference type="Pfam" id="PF03109"/>
    </source>
</evidence>
<gene>
    <name evidence="4" type="ORF">FPE_LOCUS31085</name>
</gene>
<dbReference type="AlphaFoldDB" id="A0AAD2EAL9"/>
<evidence type="ECO:0000313" key="5">
    <source>
        <dbReference type="Proteomes" id="UP000834106"/>
    </source>
</evidence>
<reference evidence="4" key="1">
    <citation type="submission" date="2023-05" db="EMBL/GenBank/DDBJ databases">
        <authorList>
            <person name="Huff M."/>
        </authorList>
    </citation>
    <scope>NUCLEOTIDE SEQUENCE</scope>
</reference>
<protein>
    <recommendedName>
        <fullName evidence="3">ABC1 atypical kinase-like domain-containing protein</fullName>
    </recommendedName>
</protein>
<organism evidence="4 5">
    <name type="scientific">Fraxinus pennsylvanica</name>
    <dbReference type="NCBI Taxonomy" id="56036"/>
    <lineage>
        <taxon>Eukaryota</taxon>
        <taxon>Viridiplantae</taxon>
        <taxon>Streptophyta</taxon>
        <taxon>Embryophyta</taxon>
        <taxon>Tracheophyta</taxon>
        <taxon>Spermatophyta</taxon>
        <taxon>Magnoliopsida</taxon>
        <taxon>eudicotyledons</taxon>
        <taxon>Gunneridae</taxon>
        <taxon>Pentapetalae</taxon>
        <taxon>asterids</taxon>
        <taxon>lamiids</taxon>
        <taxon>Lamiales</taxon>
        <taxon>Oleaceae</taxon>
        <taxon>Oleeae</taxon>
        <taxon>Fraxinus</taxon>
    </lineage>
</organism>
<dbReference type="PANTHER" id="PTHR10566:SF120">
    <property type="entry name" value="PROTEIN ACTIVITY OF BC1 COMPLEX KINASE 3, CHLOROPLASTIC"/>
    <property type="match status" value="1"/>
</dbReference>
<evidence type="ECO:0000256" key="2">
    <source>
        <dbReference type="SAM" id="Phobius"/>
    </source>
</evidence>
<dbReference type="PANTHER" id="PTHR10566">
    <property type="entry name" value="CHAPERONE-ACTIVITY OF BC1 COMPLEX CABC1 -RELATED"/>
    <property type="match status" value="1"/>
</dbReference>